<dbReference type="Proteomes" id="UP001627154">
    <property type="component" value="Unassembled WGS sequence"/>
</dbReference>
<accession>A0ABD2W2P8</accession>
<feature type="compositionally biased region" description="Low complexity" evidence="1">
    <location>
        <begin position="110"/>
        <end position="125"/>
    </location>
</feature>
<comment type="caution">
    <text evidence="2">The sequence shown here is derived from an EMBL/GenBank/DDBJ whole genome shotgun (WGS) entry which is preliminary data.</text>
</comment>
<evidence type="ECO:0000313" key="3">
    <source>
        <dbReference type="Proteomes" id="UP001627154"/>
    </source>
</evidence>
<proteinExistence type="predicted"/>
<reference evidence="2 3" key="1">
    <citation type="journal article" date="2024" name="bioRxiv">
        <title>A reference genome for Trichogramma kaykai: A tiny desert-dwelling parasitoid wasp with competing sex-ratio distorters.</title>
        <authorList>
            <person name="Culotta J."/>
            <person name="Lindsey A.R."/>
        </authorList>
    </citation>
    <scope>NUCLEOTIDE SEQUENCE [LARGE SCALE GENOMIC DNA]</scope>
    <source>
        <strain evidence="2 3">KSX58</strain>
    </source>
</reference>
<sequence length="212" mass="24732">MFAKTANLRRLSMEEQNERILKYPHSEDMTDYDSDDDLGSTLNNSVEVAYDDTTCDSLINSLKRVSVQKANFKSENMSQITEKLLAGPNDNSTPASMSPAMPDQSTSTDSSNYSYRRNNNYNNNRLNRRPFIKTYSGYRQRFHNHRPNLPYFRRKIAPGLKRPVHERLGYPYNNNINNNINNQEEFFNNLRKGFNIFVDILKLLCQGDERLQ</sequence>
<organism evidence="2 3">
    <name type="scientific">Trichogramma kaykai</name>
    <dbReference type="NCBI Taxonomy" id="54128"/>
    <lineage>
        <taxon>Eukaryota</taxon>
        <taxon>Metazoa</taxon>
        <taxon>Ecdysozoa</taxon>
        <taxon>Arthropoda</taxon>
        <taxon>Hexapoda</taxon>
        <taxon>Insecta</taxon>
        <taxon>Pterygota</taxon>
        <taxon>Neoptera</taxon>
        <taxon>Endopterygota</taxon>
        <taxon>Hymenoptera</taxon>
        <taxon>Apocrita</taxon>
        <taxon>Proctotrupomorpha</taxon>
        <taxon>Chalcidoidea</taxon>
        <taxon>Trichogrammatidae</taxon>
        <taxon>Trichogramma</taxon>
    </lineage>
</organism>
<gene>
    <name evidence="2" type="ORF">TKK_017784</name>
</gene>
<dbReference type="EMBL" id="JBJJXI010000143">
    <property type="protein sequence ID" value="KAL3386861.1"/>
    <property type="molecule type" value="Genomic_DNA"/>
</dbReference>
<keyword evidence="3" id="KW-1185">Reference proteome</keyword>
<dbReference type="AlphaFoldDB" id="A0ABD2W2P8"/>
<feature type="region of interest" description="Disordered" evidence="1">
    <location>
        <begin position="85"/>
        <end position="126"/>
    </location>
</feature>
<name>A0ABD2W2P8_9HYME</name>
<evidence type="ECO:0000313" key="2">
    <source>
        <dbReference type="EMBL" id="KAL3386861.1"/>
    </source>
</evidence>
<evidence type="ECO:0000256" key="1">
    <source>
        <dbReference type="SAM" id="MobiDB-lite"/>
    </source>
</evidence>
<protein>
    <submittedName>
        <fullName evidence="2">Uncharacterized protein</fullName>
    </submittedName>
</protein>